<dbReference type="OrthoDB" id="8924219at2759"/>
<name>A0A556V5F4_BAGYA</name>
<dbReference type="AlphaFoldDB" id="A0A556V5F4"/>
<evidence type="ECO:0000313" key="3">
    <source>
        <dbReference type="Proteomes" id="UP000319801"/>
    </source>
</evidence>
<comment type="caution">
    <text evidence="2">The sequence shown here is derived from an EMBL/GenBank/DDBJ whole genome shotgun (WGS) entry which is preliminary data.</text>
</comment>
<evidence type="ECO:0000256" key="1">
    <source>
        <dbReference type="SAM" id="SignalP"/>
    </source>
</evidence>
<protein>
    <submittedName>
        <fullName evidence="2">Uncharacterized protein</fullName>
    </submittedName>
</protein>
<evidence type="ECO:0000313" key="2">
    <source>
        <dbReference type="EMBL" id="TSV54863.1"/>
    </source>
</evidence>
<feature type="signal peptide" evidence="1">
    <location>
        <begin position="1"/>
        <end position="23"/>
    </location>
</feature>
<dbReference type="EMBL" id="VCAZ01000126">
    <property type="protein sequence ID" value="TSV54863.1"/>
    <property type="molecule type" value="Genomic_DNA"/>
</dbReference>
<keyword evidence="3" id="KW-1185">Reference proteome</keyword>
<accession>A0A556V5F4</accession>
<gene>
    <name evidence="2" type="ORF">Baya_13271</name>
</gene>
<keyword evidence="1" id="KW-0732">Signal</keyword>
<reference evidence="2 3" key="1">
    <citation type="journal article" date="2019" name="Genome Biol. Evol.">
        <title>Whole-Genome Sequencing of the Giant Devil Catfish, Bagarius yarrelli.</title>
        <authorList>
            <person name="Jiang W."/>
            <person name="Lv Y."/>
            <person name="Cheng L."/>
            <person name="Yang K."/>
            <person name="Chao B."/>
            <person name="Wang X."/>
            <person name="Li Y."/>
            <person name="Pan X."/>
            <person name="You X."/>
            <person name="Zhang Y."/>
            <person name="Yang J."/>
            <person name="Li J."/>
            <person name="Zhang X."/>
            <person name="Liu S."/>
            <person name="Sun C."/>
            <person name="Yang J."/>
            <person name="Shi Q."/>
        </authorList>
    </citation>
    <scope>NUCLEOTIDE SEQUENCE [LARGE SCALE GENOMIC DNA]</scope>
    <source>
        <strain evidence="2">JWS20170419001</strain>
        <tissue evidence="2">Muscle</tissue>
    </source>
</reference>
<proteinExistence type="predicted"/>
<feature type="chain" id="PRO_5021715337" evidence="1">
    <location>
        <begin position="24"/>
        <end position="110"/>
    </location>
</feature>
<organism evidence="2 3">
    <name type="scientific">Bagarius yarrelli</name>
    <name type="common">Goonch</name>
    <name type="synonym">Bagrus yarrelli</name>
    <dbReference type="NCBI Taxonomy" id="175774"/>
    <lineage>
        <taxon>Eukaryota</taxon>
        <taxon>Metazoa</taxon>
        <taxon>Chordata</taxon>
        <taxon>Craniata</taxon>
        <taxon>Vertebrata</taxon>
        <taxon>Euteleostomi</taxon>
        <taxon>Actinopterygii</taxon>
        <taxon>Neopterygii</taxon>
        <taxon>Teleostei</taxon>
        <taxon>Ostariophysi</taxon>
        <taxon>Siluriformes</taxon>
        <taxon>Sisoridae</taxon>
        <taxon>Sisorinae</taxon>
        <taxon>Bagarius</taxon>
    </lineage>
</organism>
<sequence>MGRQGQLVASLLILVLMAYICEAALLGRSSAADFLRSGREKRAARCMNGGCSSESSESEEILEANSDYNEHIWAVAGVERTNAEFIYRVTRAGYEAMPGVERGSRNTSLS</sequence>
<dbReference type="Proteomes" id="UP000319801">
    <property type="component" value="Unassembled WGS sequence"/>
</dbReference>